<protein>
    <submittedName>
        <fullName evidence="1">Uncharacterized protein</fullName>
    </submittedName>
</protein>
<organism evidence="1">
    <name type="scientific">Arion vulgaris</name>
    <dbReference type="NCBI Taxonomy" id="1028688"/>
    <lineage>
        <taxon>Eukaryota</taxon>
        <taxon>Metazoa</taxon>
        <taxon>Spiralia</taxon>
        <taxon>Lophotrochozoa</taxon>
        <taxon>Mollusca</taxon>
        <taxon>Gastropoda</taxon>
        <taxon>Heterobranchia</taxon>
        <taxon>Euthyneura</taxon>
        <taxon>Panpulmonata</taxon>
        <taxon>Eupulmonata</taxon>
        <taxon>Stylommatophora</taxon>
        <taxon>Helicina</taxon>
        <taxon>Arionoidea</taxon>
        <taxon>Arionidae</taxon>
        <taxon>Arion</taxon>
    </lineage>
</organism>
<sequence>MTILAMRTLNSYSSCRKQILFCEPLEGKRYQGRQLLRYQDVCKVSMKHFSIRPST</sequence>
<accession>A0A0B6ZMS9</accession>
<feature type="non-terminal residue" evidence="1">
    <location>
        <position position="55"/>
    </location>
</feature>
<reference evidence="1" key="1">
    <citation type="submission" date="2014-12" db="EMBL/GenBank/DDBJ databases">
        <title>Insight into the proteome of Arion vulgaris.</title>
        <authorList>
            <person name="Aradska J."/>
            <person name="Bulat T."/>
            <person name="Smidak R."/>
            <person name="Sarate P."/>
            <person name="Gangsoo J."/>
            <person name="Sialana F."/>
            <person name="Bilban M."/>
            <person name="Lubec G."/>
        </authorList>
    </citation>
    <scope>NUCLEOTIDE SEQUENCE</scope>
    <source>
        <tissue evidence="1">Skin</tissue>
    </source>
</reference>
<dbReference type="EMBL" id="HACG01022847">
    <property type="protein sequence ID" value="CEK69712.1"/>
    <property type="molecule type" value="Transcribed_RNA"/>
</dbReference>
<proteinExistence type="predicted"/>
<dbReference type="AlphaFoldDB" id="A0A0B6ZMS9"/>
<evidence type="ECO:0000313" key="1">
    <source>
        <dbReference type="EMBL" id="CEK69712.1"/>
    </source>
</evidence>
<gene>
    <name evidence="1" type="primary">ORF71309</name>
</gene>
<name>A0A0B6ZMS9_9EUPU</name>